<reference evidence="2 3" key="1">
    <citation type="submission" date="2019-08" db="EMBL/GenBank/DDBJ databases">
        <title>Marinobacter ZYF650 sp. nov., a marine bacterium isolated from seawater of the Mariana trench.</title>
        <authorList>
            <person name="Ahmad W."/>
        </authorList>
    </citation>
    <scope>NUCLEOTIDE SEQUENCE [LARGE SCALE GENOMIC DNA]</scope>
    <source>
        <strain evidence="2 3">ZYF650</strain>
    </source>
</reference>
<dbReference type="AlphaFoldDB" id="A0A5B0VCQ0"/>
<organism evidence="2 3">
    <name type="scientific">Marinobacter salinexigens</name>
    <dbReference type="NCBI Taxonomy" id="2919747"/>
    <lineage>
        <taxon>Bacteria</taxon>
        <taxon>Pseudomonadati</taxon>
        <taxon>Pseudomonadota</taxon>
        <taxon>Gammaproteobacteria</taxon>
        <taxon>Pseudomonadales</taxon>
        <taxon>Marinobacteraceae</taxon>
        <taxon>Marinobacter</taxon>
    </lineage>
</organism>
<sequence length="91" mass="9432">MLAFSVIAIWYGLYEALLIAEAEFSAIGQQLHLPLANIVMLANIPDPAVVLHLPSLSAAIHDNGTAALGIAVGLVVYCGVIRLVAGRTPAA</sequence>
<dbReference type="RefSeq" id="WP_149600929.1">
    <property type="nucleotide sequence ID" value="NZ_VTUU01000007.1"/>
</dbReference>
<dbReference type="EMBL" id="VTUU01000007">
    <property type="protein sequence ID" value="KAA1172347.1"/>
    <property type="molecule type" value="Genomic_DNA"/>
</dbReference>
<evidence type="ECO:0000256" key="1">
    <source>
        <dbReference type="SAM" id="Phobius"/>
    </source>
</evidence>
<proteinExistence type="predicted"/>
<evidence type="ECO:0000313" key="2">
    <source>
        <dbReference type="EMBL" id="KAA1172347.1"/>
    </source>
</evidence>
<feature type="transmembrane region" description="Helical" evidence="1">
    <location>
        <begin position="66"/>
        <end position="85"/>
    </location>
</feature>
<evidence type="ECO:0000313" key="3">
    <source>
        <dbReference type="Proteomes" id="UP000323161"/>
    </source>
</evidence>
<keyword evidence="1" id="KW-0472">Membrane</keyword>
<name>A0A5B0VCQ0_9GAMM</name>
<keyword evidence="3" id="KW-1185">Reference proteome</keyword>
<gene>
    <name evidence="2" type="ORF">FWJ25_14250</name>
</gene>
<comment type="caution">
    <text evidence="2">The sequence shown here is derived from an EMBL/GenBank/DDBJ whole genome shotgun (WGS) entry which is preliminary data.</text>
</comment>
<accession>A0A5B0VCQ0</accession>
<dbReference type="Proteomes" id="UP000323161">
    <property type="component" value="Unassembled WGS sequence"/>
</dbReference>
<keyword evidence="1" id="KW-1133">Transmembrane helix</keyword>
<keyword evidence="1" id="KW-0812">Transmembrane</keyword>
<protein>
    <submittedName>
        <fullName evidence="2">Uncharacterized protein</fullName>
    </submittedName>
</protein>